<proteinExistence type="predicted"/>
<protein>
    <submittedName>
        <fullName evidence="1">Uncharacterized protein</fullName>
    </submittedName>
</protein>
<name>A0ACC0JEU4_CHOFU</name>
<sequence>MTVLLVGVLAATLYYSGRSLVEMQRDTNGNAIANFSGLSNLGDEIMGKSQLAQVMASNVKKRLYVGVFVFSVFWTSKFVTELYNALGRSDTVTEVTVTTRRVYPPGFLEYADERMFDIQPPVLYISSLVTTGGNKLE</sequence>
<evidence type="ECO:0000313" key="1">
    <source>
        <dbReference type="EMBL" id="KAI8422637.1"/>
    </source>
</evidence>
<keyword evidence="2" id="KW-1185">Reference proteome</keyword>
<dbReference type="EMBL" id="CM046110">
    <property type="protein sequence ID" value="KAI8422637.1"/>
    <property type="molecule type" value="Genomic_DNA"/>
</dbReference>
<organism evidence="1 2">
    <name type="scientific">Choristoneura fumiferana</name>
    <name type="common">Spruce budworm moth</name>
    <name type="synonym">Archips fumiferana</name>
    <dbReference type="NCBI Taxonomy" id="7141"/>
    <lineage>
        <taxon>Eukaryota</taxon>
        <taxon>Metazoa</taxon>
        <taxon>Ecdysozoa</taxon>
        <taxon>Arthropoda</taxon>
        <taxon>Hexapoda</taxon>
        <taxon>Insecta</taxon>
        <taxon>Pterygota</taxon>
        <taxon>Neoptera</taxon>
        <taxon>Endopterygota</taxon>
        <taxon>Lepidoptera</taxon>
        <taxon>Glossata</taxon>
        <taxon>Ditrysia</taxon>
        <taxon>Tortricoidea</taxon>
        <taxon>Tortricidae</taxon>
        <taxon>Tortricinae</taxon>
        <taxon>Choristoneura</taxon>
    </lineage>
</organism>
<accession>A0ACC0JEU4</accession>
<reference evidence="1 2" key="1">
    <citation type="journal article" date="2022" name="Genome Biol. Evol.">
        <title>The Spruce Budworm Genome: Reconstructing the Evolutionary History of Antifreeze Proteins.</title>
        <authorList>
            <person name="Beliveau C."/>
            <person name="Gagne P."/>
            <person name="Picq S."/>
            <person name="Vernygora O."/>
            <person name="Keeling C.I."/>
            <person name="Pinkney K."/>
            <person name="Doucet D."/>
            <person name="Wen F."/>
            <person name="Johnston J.S."/>
            <person name="Maaroufi H."/>
            <person name="Boyle B."/>
            <person name="Laroche J."/>
            <person name="Dewar K."/>
            <person name="Juretic N."/>
            <person name="Blackburn G."/>
            <person name="Nisole A."/>
            <person name="Brunet B."/>
            <person name="Brandao M."/>
            <person name="Lumley L."/>
            <person name="Duan J."/>
            <person name="Quan G."/>
            <person name="Lucarotti C.J."/>
            <person name="Roe A.D."/>
            <person name="Sperling F.A.H."/>
            <person name="Levesque R.C."/>
            <person name="Cusson M."/>
        </authorList>
    </citation>
    <scope>NUCLEOTIDE SEQUENCE [LARGE SCALE GENOMIC DNA]</scope>
    <source>
        <strain evidence="1">Glfc:IPQL:Cfum</strain>
    </source>
</reference>
<dbReference type="Proteomes" id="UP001064048">
    <property type="component" value="Chromosome 10"/>
</dbReference>
<gene>
    <name evidence="1" type="ORF">MSG28_006416</name>
</gene>
<comment type="caution">
    <text evidence="1">The sequence shown here is derived from an EMBL/GenBank/DDBJ whole genome shotgun (WGS) entry which is preliminary data.</text>
</comment>
<evidence type="ECO:0000313" key="2">
    <source>
        <dbReference type="Proteomes" id="UP001064048"/>
    </source>
</evidence>